<evidence type="ECO:0000259" key="1">
    <source>
        <dbReference type="Pfam" id="PF12867"/>
    </source>
</evidence>
<dbReference type="OrthoDB" id="119432at2"/>
<organism evidence="2">
    <name type="scientific">Solibacter usitatus (strain Ellin6076)</name>
    <dbReference type="NCBI Taxonomy" id="234267"/>
    <lineage>
        <taxon>Bacteria</taxon>
        <taxon>Pseudomonadati</taxon>
        <taxon>Acidobacteriota</taxon>
        <taxon>Terriglobia</taxon>
        <taxon>Bryobacterales</taxon>
        <taxon>Solibacteraceae</taxon>
        <taxon>Candidatus Solibacter</taxon>
    </lineage>
</organism>
<proteinExistence type="predicted"/>
<name>Q020S2_SOLUE</name>
<protein>
    <submittedName>
        <fullName evidence="2">DinB family protein</fullName>
    </submittedName>
</protein>
<dbReference type="InterPro" id="IPR034660">
    <property type="entry name" value="DinB/YfiT-like"/>
</dbReference>
<dbReference type="Pfam" id="PF12867">
    <property type="entry name" value="DinB_2"/>
    <property type="match status" value="1"/>
</dbReference>
<dbReference type="STRING" id="234267.Acid_3595"/>
<dbReference type="KEGG" id="sus:Acid_3595"/>
<feature type="domain" description="DinB-like" evidence="1">
    <location>
        <begin position="39"/>
        <end position="152"/>
    </location>
</feature>
<dbReference type="AlphaFoldDB" id="Q020S2"/>
<reference evidence="2" key="1">
    <citation type="submission" date="2006-10" db="EMBL/GenBank/DDBJ databases">
        <title>Complete sequence of Solibacter usitatus Ellin6076.</title>
        <authorList>
            <consortium name="US DOE Joint Genome Institute"/>
            <person name="Copeland A."/>
            <person name="Lucas S."/>
            <person name="Lapidus A."/>
            <person name="Barry K."/>
            <person name="Detter J.C."/>
            <person name="Glavina del Rio T."/>
            <person name="Hammon N."/>
            <person name="Israni S."/>
            <person name="Dalin E."/>
            <person name="Tice H."/>
            <person name="Pitluck S."/>
            <person name="Thompson L.S."/>
            <person name="Brettin T."/>
            <person name="Bruce D."/>
            <person name="Han C."/>
            <person name="Tapia R."/>
            <person name="Gilna P."/>
            <person name="Schmutz J."/>
            <person name="Larimer F."/>
            <person name="Land M."/>
            <person name="Hauser L."/>
            <person name="Kyrpides N."/>
            <person name="Mikhailova N."/>
            <person name="Janssen P.H."/>
            <person name="Kuske C.R."/>
            <person name="Richardson P."/>
        </authorList>
    </citation>
    <scope>NUCLEOTIDE SEQUENCE</scope>
    <source>
        <strain evidence="2">Ellin6076</strain>
    </source>
</reference>
<dbReference type="eggNOG" id="COG2318">
    <property type="taxonomic scope" value="Bacteria"/>
</dbReference>
<dbReference type="EMBL" id="CP000473">
    <property type="protein sequence ID" value="ABJ84567.1"/>
    <property type="molecule type" value="Genomic_DNA"/>
</dbReference>
<accession>Q020S2</accession>
<gene>
    <name evidence="2" type="ordered locus">Acid_3595</name>
</gene>
<dbReference type="InterPro" id="IPR024775">
    <property type="entry name" value="DinB-like"/>
</dbReference>
<sequence length="173" mass="18900" precursor="true">MKLLGTLLLLTCGVQAQTPDLKSASGYPRMVQKQVTAWIDAAADKMPEQQYAFKPDPGSRSFGQILGHIADANYLFCSTVLGETNPSPGIEKTKSAKSDLKTALRDAFTYCNRAYDTLTDAAAGETVKAFGQERNKLGSLWFNASHNLEHYGNLVVYMRIKGLVPPSTDPKPQ</sequence>
<dbReference type="Gene3D" id="1.20.120.450">
    <property type="entry name" value="dinb family like domain"/>
    <property type="match status" value="1"/>
</dbReference>
<dbReference type="InParanoid" id="Q020S2"/>
<dbReference type="SUPFAM" id="SSF109854">
    <property type="entry name" value="DinB/YfiT-like putative metalloenzymes"/>
    <property type="match status" value="1"/>
</dbReference>
<dbReference type="HOGENOM" id="CLU_120900_1_0_0"/>
<evidence type="ECO:0000313" key="2">
    <source>
        <dbReference type="EMBL" id="ABJ84567.1"/>
    </source>
</evidence>